<evidence type="ECO:0000313" key="18">
    <source>
        <dbReference type="Proteomes" id="UP000289455"/>
    </source>
</evidence>
<feature type="binding site" evidence="15">
    <location>
        <position position="78"/>
    </location>
    <ligand>
        <name>Zn(2+)</name>
        <dbReference type="ChEBI" id="CHEBI:29105"/>
        <note>catalytic</note>
    </ligand>
</feature>
<feature type="binding site" evidence="14">
    <location>
        <position position="157"/>
    </location>
    <ligand>
        <name>NADP(+)</name>
        <dbReference type="ChEBI" id="CHEBI:58349"/>
    </ligand>
</feature>
<feature type="binding site" evidence="14">
    <location>
        <position position="187"/>
    </location>
    <ligand>
        <name>substrate</name>
    </ligand>
</feature>
<dbReference type="InterPro" id="IPR004794">
    <property type="entry name" value="Eubact_RibD"/>
</dbReference>
<evidence type="ECO:0000256" key="8">
    <source>
        <dbReference type="ARBA" id="ARBA00022833"/>
    </source>
</evidence>
<dbReference type="GO" id="GO:0009231">
    <property type="term" value="P:riboflavin biosynthetic process"/>
    <property type="evidence" value="ECO:0007669"/>
    <property type="project" value="UniProtKB-UniPathway"/>
</dbReference>
<keyword evidence="6 12" id="KW-0686">Riboflavin biosynthesis</keyword>
<dbReference type="AlphaFoldDB" id="A0A4Q1BYJ6"/>
<dbReference type="RefSeq" id="WP_129027412.1">
    <property type="nucleotide sequence ID" value="NZ_SDHY01000005.1"/>
</dbReference>
<dbReference type="Pfam" id="PF01872">
    <property type="entry name" value="RibD_C"/>
    <property type="match status" value="1"/>
</dbReference>
<evidence type="ECO:0000256" key="9">
    <source>
        <dbReference type="ARBA" id="ARBA00022857"/>
    </source>
</evidence>
<evidence type="ECO:0000256" key="2">
    <source>
        <dbReference type="ARBA" id="ARBA00004882"/>
    </source>
</evidence>
<keyword evidence="8 12" id="KW-0862">Zinc</keyword>
<feature type="binding site" evidence="14">
    <location>
        <position position="203"/>
    </location>
    <ligand>
        <name>substrate</name>
    </ligand>
</feature>
<dbReference type="Gene3D" id="3.40.430.10">
    <property type="entry name" value="Dihydrofolate Reductase, subunit A"/>
    <property type="match status" value="1"/>
</dbReference>
<keyword evidence="12 17" id="KW-0378">Hydrolase</keyword>
<protein>
    <recommendedName>
        <fullName evidence="12">Riboflavin biosynthesis protein RibD</fullName>
    </recommendedName>
    <domain>
        <recommendedName>
            <fullName evidence="12">Diaminohydroxyphosphoribosylaminopyrimidine deaminase</fullName>
            <shortName evidence="12">DRAP deaminase</shortName>
            <ecNumber evidence="12">3.5.4.26</ecNumber>
        </recommendedName>
        <alternativeName>
            <fullName evidence="12">Riboflavin-specific deaminase</fullName>
        </alternativeName>
    </domain>
    <domain>
        <recommendedName>
            <fullName evidence="12">5-amino-6-(5-phosphoribosylamino)uracil reductase</fullName>
            <ecNumber evidence="12">1.1.1.193</ecNumber>
        </recommendedName>
        <alternativeName>
            <fullName evidence="12">HTP reductase</fullName>
        </alternativeName>
    </domain>
</protein>
<dbReference type="OrthoDB" id="9800865at2"/>
<dbReference type="GO" id="GO:0008703">
    <property type="term" value="F:5-amino-6-(5-phosphoribosylamino)uracil reductase activity"/>
    <property type="evidence" value="ECO:0007669"/>
    <property type="project" value="UniProtKB-EC"/>
</dbReference>
<gene>
    <name evidence="17" type="primary">ribD</name>
    <name evidence="17" type="ORF">ESB04_09015</name>
</gene>
<evidence type="ECO:0000259" key="16">
    <source>
        <dbReference type="PROSITE" id="PS51747"/>
    </source>
</evidence>
<evidence type="ECO:0000256" key="13">
    <source>
        <dbReference type="PIRSR" id="PIRSR006769-1"/>
    </source>
</evidence>
<feature type="domain" description="CMP/dCMP-type deaminase" evidence="16">
    <location>
        <begin position="2"/>
        <end position="126"/>
    </location>
</feature>
<feature type="binding site" evidence="14">
    <location>
        <position position="207"/>
    </location>
    <ligand>
        <name>substrate</name>
    </ligand>
</feature>
<evidence type="ECO:0000313" key="17">
    <source>
        <dbReference type="EMBL" id="RXK48177.1"/>
    </source>
</evidence>
<dbReference type="Gene3D" id="3.40.140.10">
    <property type="entry name" value="Cytidine Deaminase, domain 2"/>
    <property type="match status" value="1"/>
</dbReference>
<dbReference type="EC" id="1.1.1.193" evidence="12"/>
<dbReference type="GO" id="GO:0008835">
    <property type="term" value="F:diaminohydroxyphosphoribosylaminopyrimidine deaminase activity"/>
    <property type="evidence" value="ECO:0007669"/>
    <property type="project" value="UniProtKB-EC"/>
</dbReference>
<dbReference type="CDD" id="cd01284">
    <property type="entry name" value="Riboflavin_deaminase-reductase"/>
    <property type="match status" value="1"/>
</dbReference>
<feature type="active site" description="Proton donor" evidence="13">
    <location>
        <position position="53"/>
    </location>
</feature>
<comment type="cofactor">
    <cofactor evidence="12 15">
        <name>Zn(2+)</name>
        <dbReference type="ChEBI" id="CHEBI:29105"/>
    </cofactor>
    <text evidence="12 15">Binds 1 zinc ion.</text>
</comment>
<dbReference type="PANTHER" id="PTHR38011">
    <property type="entry name" value="DIHYDROFOLATE REDUCTASE FAMILY PROTEIN (AFU_ORTHOLOGUE AFUA_8G06820)"/>
    <property type="match status" value="1"/>
</dbReference>
<dbReference type="NCBIfam" id="TIGR00326">
    <property type="entry name" value="eubact_ribD"/>
    <property type="match status" value="1"/>
</dbReference>
<dbReference type="InterPro" id="IPR016192">
    <property type="entry name" value="APOBEC/CMP_deaminase_Zn-bd"/>
</dbReference>
<dbReference type="EMBL" id="SDHY01000005">
    <property type="protein sequence ID" value="RXK48177.1"/>
    <property type="molecule type" value="Genomic_DNA"/>
</dbReference>
<dbReference type="PROSITE" id="PS51747">
    <property type="entry name" value="CYT_DCMP_DEAMINASES_2"/>
    <property type="match status" value="1"/>
</dbReference>
<keyword evidence="11" id="KW-0511">Multifunctional enzyme</keyword>
<evidence type="ECO:0000256" key="3">
    <source>
        <dbReference type="ARBA" id="ARBA00004910"/>
    </source>
</evidence>
<comment type="pathway">
    <text evidence="3 12">Cofactor biosynthesis; riboflavin biosynthesis; 5-amino-6-(D-ribitylamino)uracil from GTP: step 3/4.</text>
</comment>
<keyword evidence="9 12" id="KW-0521">NADP</keyword>
<comment type="pathway">
    <text evidence="2 12">Cofactor biosynthesis; riboflavin biosynthesis; 5-amino-6-(D-ribitylamino)uracil from GTP: step 2/4.</text>
</comment>
<evidence type="ECO:0000256" key="1">
    <source>
        <dbReference type="ARBA" id="ARBA00002151"/>
    </source>
</evidence>
<dbReference type="InterPro" id="IPR002734">
    <property type="entry name" value="RibDG_C"/>
</dbReference>
<evidence type="ECO:0000256" key="11">
    <source>
        <dbReference type="ARBA" id="ARBA00023268"/>
    </source>
</evidence>
<comment type="function">
    <text evidence="1 12">Converts 2,5-diamino-6-(ribosylamino)-4(3h)-pyrimidinone 5'-phosphate into 5-amino-6-(ribosylamino)-2,4(1h,3h)-pyrimidinedione 5'-phosphate.</text>
</comment>
<name>A0A4Q1BYJ6_9BACT</name>
<comment type="catalytic activity">
    <reaction evidence="12">
        <text>2,5-diamino-6-hydroxy-4-(5-phosphoribosylamino)-pyrimidine + H2O + H(+) = 5-amino-6-(5-phospho-D-ribosylamino)uracil + NH4(+)</text>
        <dbReference type="Rhea" id="RHEA:21868"/>
        <dbReference type="ChEBI" id="CHEBI:15377"/>
        <dbReference type="ChEBI" id="CHEBI:15378"/>
        <dbReference type="ChEBI" id="CHEBI:28938"/>
        <dbReference type="ChEBI" id="CHEBI:58453"/>
        <dbReference type="ChEBI" id="CHEBI:58614"/>
        <dbReference type="EC" id="3.5.4.26"/>
    </reaction>
</comment>
<keyword evidence="18" id="KW-1185">Reference proteome</keyword>
<keyword evidence="7 12" id="KW-0479">Metal-binding</keyword>
<dbReference type="PROSITE" id="PS00903">
    <property type="entry name" value="CYT_DCMP_DEAMINASES_1"/>
    <property type="match status" value="1"/>
</dbReference>
<dbReference type="PIRSF" id="PIRSF006769">
    <property type="entry name" value="RibD"/>
    <property type="match status" value="1"/>
</dbReference>
<sequence length="342" mass="38439">MNKEEIWMQRALDLALLGSGYVAPNPLVGCVIVKNNRIIGEGWHQQYGKAHAEVMAIHSLLNLSDSIGASVFVSLEPCSHTGKTPPCADLLIKSQVKEVYICNIDPNPLVAGNGIKKLEAAGIRVFTGILAEKGEEINRHFFTFHQKKRPYFTLKWAASQDAFIAQEDGKPYPFSNQPSKTLVHQMRTQHQAILVGVNTIIQDDPQLTSRYWKGNNPIRIVLDPHHRIPQKSQVLQDGLITWILTKQVEKLEGACQYFALGEDFSLEKIVELLFQKGIISVLVEGGAKTLDTFLHSTWVDEVWKQESSILLGNGIAEPKYELTWKKFKQVGKDIIWYQADLG</sequence>
<feature type="binding site" evidence="14">
    <location>
        <position position="199"/>
    </location>
    <ligand>
        <name>NADP(+)</name>
        <dbReference type="ChEBI" id="CHEBI:58349"/>
    </ligand>
</feature>
<comment type="similarity">
    <text evidence="4 12">In the N-terminal section; belongs to the cytidine and deoxycytidylate deaminase family.</text>
</comment>
<feature type="binding site" evidence="15">
    <location>
        <position position="51"/>
    </location>
    <ligand>
        <name>Zn(2+)</name>
        <dbReference type="ChEBI" id="CHEBI:29105"/>
        <note>catalytic</note>
    </ligand>
</feature>
<dbReference type="InterPro" id="IPR024072">
    <property type="entry name" value="DHFR-like_dom_sf"/>
</dbReference>
<evidence type="ECO:0000256" key="15">
    <source>
        <dbReference type="PIRSR" id="PIRSR006769-3"/>
    </source>
</evidence>
<evidence type="ECO:0000256" key="10">
    <source>
        <dbReference type="ARBA" id="ARBA00023002"/>
    </source>
</evidence>
<comment type="catalytic activity">
    <reaction evidence="12">
        <text>5-amino-6-(5-phospho-D-ribitylamino)uracil + NADP(+) = 5-amino-6-(5-phospho-D-ribosylamino)uracil + NADPH + H(+)</text>
        <dbReference type="Rhea" id="RHEA:17845"/>
        <dbReference type="ChEBI" id="CHEBI:15378"/>
        <dbReference type="ChEBI" id="CHEBI:57783"/>
        <dbReference type="ChEBI" id="CHEBI:58349"/>
        <dbReference type="ChEBI" id="CHEBI:58421"/>
        <dbReference type="ChEBI" id="CHEBI:58453"/>
        <dbReference type="EC" id="1.1.1.193"/>
    </reaction>
</comment>
<comment type="caution">
    <text evidence="17">The sequence shown here is derived from an EMBL/GenBank/DDBJ whole genome shotgun (WGS) entry which is preliminary data.</text>
</comment>
<evidence type="ECO:0000256" key="7">
    <source>
        <dbReference type="ARBA" id="ARBA00022723"/>
    </source>
</evidence>
<comment type="similarity">
    <text evidence="5 12">In the C-terminal section; belongs to the HTP reductase family.</text>
</comment>
<reference evidence="17 18" key="1">
    <citation type="submission" date="2019-01" db="EMBL/GenBank/DDBJ databases">
        <title>Cytophagaceae bacterium strain CAR-16.</title>
        <authorList>
            <person name="Chen W.-M."/>
        </authorList>
    </citation>
    <scope>NUCLEOTIDE SEQUENCE [LARGE SCALE GENOMIC DNA]</scope>
    <source>
        <strain evidence="17 18">CAR-16</strain>
    </source>
</reference>
<accession>A0A4Q1BYJ6</accession>
<feature type="binding site" evidence="14">
    <location>
        <position position="284"/>
    </location>
    <ligand>
        <name>substrate</name>
    </ligand>
</feature>
<feature type="binding site" evidence="15">
    <location>
        <position position="87"/>
    </location>
    <ligand>
        <name>Zn(2+)</name>
        <dbReference type="ChEBI" id="CHEBI:29105"/>
        <note>catalytic</note>
    </ligand>
</feature>
<evidence type="ECO:0000256" key="5">
    <source>
        <dbReference type="ARBA" id="ARBA00007417"/>
    </source>
</evidence>
<evidence type="ECO:0000256" key="14">
    <source>
        <dbReference type="PIRSR" id="PIRSR006769-2"/>
    </source>
</evidence>
<dbReference type="SUPFAM" id="SSF53597">
    <property type="entry name" value="Dihydrofolate reductase-like"/>
    <property type="match status" value="1"/>
</dbReference>
<proteinExistence type="inferred from homology"/>
<evidence type="ECO:0000256" key="12">
    <source>
        <dbReference type="PIRNR" id="PIRNR006769"/>
    </source>
</evidence>
<keyword evidence="10 12" id="KW-0560">Oxidoreductase</keyword>
<dbReference type="Proteomes" id="UP000289455">
    <property type="component" value="Unassembled WGS sequence"/>
</dbReference>
<dbReference type="InterPro" id="IPR002125">
    <property type="entry name" value="CMP_dCMP_dom"/>
</dbReference>
<dbReference type="GO" id="GO:0008270">
    <property type="term" value="F:zinc ion binding"/>
    <property type="evidence" value="ECO:0007669"/>
    <property type="project" value="InterPro"/>
</dbReference>
<dbReference type="PANTHER" id="PTHR38011:SF7">
    <property type="entry name" value="2,5-DIAMINO-6-RIBOSYLAMINO-4(3H)-PYRIMIDINONE 5'-PHOSPHATE REDUCTASE"/>
    <property type="match status" value="1"/>
</dbReference>
<dbReference type="UniPathway" id="UPA00275">
    <property type="reaction ID" value="UER00401"/>
</dbReference>
<feature type="binding site" evidence="14">
    <location>
        <position position="210"/>
    </location>
    <ligand>
        <name>substrate</name>
    </ligand>
</feature>
<dbReference type="InterPro" id="IPR016193">
    <property type="entry name" value="Cytidine_deaminase-like"/>
</dbReference>
<dbReference type="EC" id="3.5.4.26" evidence="12"/>
<evidence type="ECO:0000256" key="6">
    <source>
        <dbReference type="ARBA" id="ARBA00022619"/>
    </source>
</evidence>
<dbReference type="Pfam" id="PF00383">
    <property type="entry name" value="dCMP_cyt_deam_1"/>
    <property type="match status" value="1"/>
</dbReference>
<evidence type="ECO:0000256" key="4">
    <source>
        <dbReference type="ARBA" id="ARBA00005259"/>
    </source>
</evidence>
<organism evidence="17 18">
    <name type="scientific">Aquirufa rosea</name>
    <dbReference type="NCBI Taxonomy" id="2509241"/>
    <lineage>
        <taxon>Bacteria</taxon>
        <taxon>Pseudomonadati</taxon>
        <taxon>Bacteroidota</taxon>
        <taxon>Cytophagia</taxon>
        <taxon>Cytophagales</taxon>
        <taxon>Flectobacillaceae</taxon>
        <taxon>Aquirufa</taxon>
    </lineage>
</organism>
<dbReference type="InterPro" id="IPR050765">
    <property type="entry name" value="Riboflavin_Biosynth_HTPR"/>
</dbReference>
<dbReference type="SUPFAM" id="SSF53927">
    <property type="entry name" value="Cytidine deaminase-like"/>
    <property type="match status" value="1"/>
</dbReference>